<keyword evidence="2" id="KW-1185">Reference proteome</keyword>
<dbReference type="EMBL" id="UYRU01109715">
    <property type="protein sequence ID" value="VDN43949.1"/>
    <property type="molecule type" value="Genomic_DNA"/>
</dbReference>
<protein>
    <submittedName>
        <fullName evidence="1">Uncharacterized protein</fullName>
    </submittedName>
</protein>
<proteinExistence type="predicted"/>
<reference evidence="1 2" key="1">
    <citation type="submission" date="2018-11" db="EMBL/GenBank/DDBJ databases">
        <authorList>
            <consortium name="Pathogen Informatics"/>
        </authorList>
    </citation>
    <scope>NUCLEOTIDE SEQUENCE [LARGE SCALE GENOMIC DNA]</scope>
</reference>
<dbReference type="OrthoDB" id="5867527at2759"/>
<sequence length="134" mass="15198">MREFLAVSLLAPIQLPVDDEDAGDKKAFEAEEDLPDHLVNKFLREVVRCDGNFIIRMLRVNAGDVVTGEILARWWKLFRQSEEREHQEIYPRMPDYMAGFKVAPDAPPMPDANGGLMPTLEVKQRNGAPAMSFV</sequence>
<dbReference type="AlphaFoldDB" id="A0A3P7RT44"/>
<evidence type="ECO:0000313" key="2">
    <source>
        <dbReference type="Proteomes" id="UP000281553"/>
    </source>
</evidence>
<dbReference type="Proteomes" id="UP000281553">
    <property type="component" value="Unassembled WGS sequence"/>
</dbReference>
<gene>
    <name evidence="1" type="ORF">DILT_LOCUS19232</name>
</gene>
<organism evidence="1 2">
    <name type="scientific">Dibothriocephalus latus</name>
    <name type="common">Fish tapeworm</name>
    <name type="synonym">Diphyllobothrium latum</name>
    <dbReference type="NCBI Taxonomy" id="60516"/>
    <lineage>
        <taxon>Eukaryota</taxon>
        <taxon>Metazoa</taxon>
        <taxon>Spiralia</taxon>
        <taxon>Lophotrochozoa</taxon>
        <taxon>Platyhelminthes</taxon>
        <taxon>Cestoda</taxon>
        <taxon>Eucestoda</taxon>
        <taxon>Diphyllobothriidea</taxon>
        <taxon>Diphyllobothriidae</taxon>
        <taxon>Dibothriocephalus</taxon>
    </lineage>
</organism>
<evidence type="ECO:0000313" key="1">
    <source>
        <dbReference type="EMBL" id="VDN43949.1"/>
    </source>
</evidence>
<accession>A0A3P7RT44</accession>
<name>A0A3P7RT44_DIBLA</name>